<dbReference type="InterPro" id="IPR007627">
    <property type="entry name" value="RNA_pol_sigma70_r2"/>
</dbReference>
<dbReference type="InterPro" id="IPR011990">
    <property type="entry name" value="TPR-like_helical_dom_sf"/>
</dbReference>
<feature type="domain" description="RNA polymerase sigma factor 70 region 4 type 2" evidence="2">
    <location>
        <begin position="114"/>
        <end position="164"/>
    </location>
</feature>
<dbReference type="Pfam" id="PF20239">
    <property type="entry name" value="DUF6596"/>
    <property type="match status" value="1"/>
</dbReference>
<dbReference type="Pfam" id="PF04542">
    <property type="entry name" value="Sigma70_r2"/>
    <property type="match status" value="1"/>
</dbReference>
<dbReference type="InterPro" id="IPR046531">
    <property type="entry name" value="DUF6596"/>
</dbReference>
<evidence type="ECO:0000313" key="4">
    <source>
        <dbReference type="EMBL" id="TYR33962.1"/>
    </source>
</evidence>
<dbReference type="PANTHER" id="PTHR47756:SF1">
    <property type="entry name" value="BLL0085 PROTEIN"/>
    <property type="match status" value="1"/>
</dbReference>
<dbReference type="InterPro" id="IPR013324">
    <property type="entry name" value="RNA_pol_sigma_r3/r4-like"/>
</dbReference>
<dbReference type="EMBL" id="VSZS01000057">
    <property type="protein sequence ID" value="TYR33962.1"/>
    <property type="molecule type" value="Genomic_DNA"/>
</dbReference>
<dbReference type="NCBIfam" id="TIGR02937">
    <property type="entry name" value="sigma70-ECF"/>
    <property type="match status" value="1"/>
</dbReference>
<dbReference type="SUPFAM" id="SSF88659">
    <property type="entry name" value="Sigma3 and sigma4 domains of RNA polymerase sigma factors"/>
    <property type="match status" value="1"/>
</dbReference>
<evidence type="ECO:0000259" key="2">
    <source>
        <dbReference type="Pfam" id="PF08281"/>
    </source>
</evidence>
<evidence type="ECO:0000313" key="5">
    <source>
        <dbReference type="Proteomes" id="UP000323258"/>
    </source>
</evidence>
<dbReference type="AlphaFoldDB" id="A0A5D4H0Z5"/>
<dbReference type="GO" id="GO:0006352">
    <property type="term" value="P:DNA-templated transcription initiation"/>
    <property type="evidence" value="ECO:0007669"/>
    <property type="project" value="InterPro"/>
</dbReference>
<dbReference type="InterPro" id="IPR036388">
    <property type="entry name" value="WH-like_DNA-bd_sf"/>
</dbReference>
<dbReference type="PANTHER" id="PTHR47756">
    <property type="entry name" value="BLL6612 PROTEIN-RELATED"/>
    <property type="match status" value="1"/>
</dbReference>
<dbReference type="GO" id="GO:0003677">
    <property type="term" value="F:DNA binding"/>
    <property type="evidence" value="ECO:0007669"/>
    <property type="project" value="InterPro"/>
</dbReference>
<accession>A0A5D4H0Z5</accession>
<reference evidence="4 5" key="2">
    <citation type="submission" date="2019-09" db="EMBL/GenBank/DDBJ databases">
        <title>Mesorhizobium sp. MaA-C15 isolated from Microcystis aeruginosa.</title>
        <authorList>
            <person name="Jeong S.E."/>
            <person name="Jin H.M."/>
            <person name="Jeon C.O."/>
        </authorList>
    </citation>
    <scope>NUCLEOTIDE SEQUENCE [LARGE SCALE GENOMIC DNA]</scope>
    <source>
        <strain evidence="4 5">MaA-C15</strain>
    </source>
</reference>
<protein>
    <submittedName>
        <fullName evidence="4">RNA polymerase sigma factor</fullName>
    </submittedName>
</protein>
<name>A0A5D4H0Z5_9HYPH</name>
<dbReference type="InterPro" id="IPR014284">
    <property type="entry name" value="RNA_pol_sigma-70_dom"/>
</dbReference>
<sequence>MNDLSWIDQALSAVRPQVVGALMRYFRDLDTAEEAFQEACLRALKNWPRKGPPRDPAAWLIFVGRNAGVDDIRKRSRQQALPDEEVLSDLEDAEPSMAERLDSADYRDDVLRLLFICCHPDLPSTQQIALALRIVSGLTVEEIASAFLVSEAAMEQRITRAKRKVAAAGIAFETPSAAERVERIATVAAMVYLLFNEGYSASGGEAHIREPLCDEAIRLGYLLLRMFPAEPELMGLVALMLFQHARVPARLDAEGEIILLDDQDRSLWRGKLIDEAAALIEKAARHSRPGAYQIQAAIAYEHAKARQASDTDWSAIGQYYRMLEVLSPSPVVTLNRAVAVSKHEGPAAALDLIEPLAGPLSGYFHFHGVRGALLLELGRDREARGAFEKAISIAKTPAEAAHIRRHLDQLQLRVVGALS</sequence>
<evidence type="ECO:0000259" key="1">
    <source>
        <dbReference type="Pfam" id="PF04542"/>
    </source>
</evidence>
<dbReference type="GO" id="GO:0016987">
    <property type="term" value="F:sigma factor activity"/>
    <property type="evidence" value="ECO:0007669"/>
    <property type="project" value="InterPro"/>
</dbReference>
<dbReference type="Gene3D" id="1.10.1740.10">
    <property type="match status" value="1"/>
</dbReference>
<reference evidence="4 5" key="1">
    <citation type="submission" date="2019-08" db="EMBL/GenBank/DDBJ databases">
        <authorList>
            <person name="Seo Y.L."/>
        </authorList>
    </citation>
    <scope>NUCLEOTIDE SEQUENCE [LARGE SCALE GENOMIC DNA]</scope>
    <source>
        <strain evidence="4 5">MaA-C15</strain>
    </source>
</reference>
<dbReference type="InterPro" id="IPR013249">
    <property type="entry name" value="RNA_pol_sigma70_r4_t2"/>
</dbReference>
<organism evidence="4 5">
    <name type="scientific">Neoaquamicrobium microcysteis</name>
    <dbReference type="NCBI Taxonomy" id="2682781"/>
    <lineage>
        <taxon>Bacteria</taxon>
        <taxon>Pseudomonadati</taxon>
        <taxon>Pseudomonadota</taxon>
        <taxon>Alphaproteobacteria</taxon>
        <taxon>Hyphomicrobiales</taxon>
        <taxon>Phyllobacteriaceae</taxon>
        <taxon>Neoaquamicrobium</taxon>
    </lineage>
</organism>
<dbReference type="Pfam" id="PF08281">
    <property type="entry name" value="Sigma70_r4_2"/>
    <property type="match status" value="1"/>
</dbReference>
<feature type="domain" description="RNA polymerase sigma-70 region 2" evidence="1">
    <location>
        <begin position="13"/>
        <end position="77"/>
    </location>
</feature>
<evidence type="ECO:0000259" key="3">
    <source>
        <dbReference type="Pfam" id="PF20239"/>
    </source>
</evidence>
<dbReference type="RefSeq" id="WP_148913725.1">
    <property type="nucleotide sequence ID" value="NZ_VSZS01000057.1"/>
</dbReference>
<dbReference type="Gene3D" id="1.10.10.10">
    <property type="entry name" value="Winged helix-like DNA-binding domain superfamily/Winged helix DNA-binding domain"/>
    <property type="match status" value="1"/>
</dbReference>
<dbReference type="InterPro" id="IPR013325">
    <property type="entry name" value="RNA_pol_sigma_r2"/>
</dbReference>
<dbReference type="SUPFAM" id="SSF48452">
    <property type="entry name" value="TPR-like"/>
    <property type="match status" value="1"/>
</dbReference>
<keyword evidence="5" id="KW-1185">Reference proteome</keyword>
<dbReference type="OrthoDB" id="9780299at2"/>
<feature type="domain" description="DUF6596" evidence="3">
    <location>
        <begin position="183"/>
        <end position="284"/>
    </location>
</feature>
<gene>
    <name evidence="4" type="ORF">FY036_05565</name>
</gene>
<dbReference type="Proteomes" id="UP000323258">
    <property type="component" value="Unassembled WGS sequence"/>
</dbReference>
<proteinExistence type="predicted"/>
<dbReference type="SUPFAM" id="SSF88946">
    <property type="entry name" value="Sigma2 domain of RNA polymerase sigma factors"/>
    <property type="match status" value="1"/>
</dbReference>
<comment type="caution">
    <text evidence="4">The sequence shown here is derived from an EMBL/GenBank/DDBJ whole genome shotgun (WGS) entry which is preliminary data.</text>
</comment>